<evidence type="ECO:0000256" key="1">
    <source>
        <dbReference type="SAM" id="MobiDB-lite"/>
    </source>
</evidence>
<feature type="transmembrane region" description="Helical" evidence="2">
    <location>
        <begin position="45"/>
        <end position="66"/>
    </location>
</feature>
<dbReference type="AlphaFoldDB" id="A0A2T8JCC0"/>
<dbReference type="PANTHER" id="PTHR34189">
    <property type="entry name" value="TRANSMEMBRANE PROTEIN"/>
    <property type="match status" value="1"/>
</dbReference>
<keyword evidence="2" id="KW-1133">Transmembrane helix</keyword>
<gene>
    <name evidence="3" type="ORF">PAHAL_4G091600</name>
</gene>
<proteinExistence type="predicted"/>
<reference evidence="3" key="1">
    <citation type="submission" date="2018-04" db="EMBL/GenBank/DDBJ databases">
        <title>WGS assembly of Panicum hallii.</title>
        <authorList>
            <person name="Lovell J."/>
            <person name="Jenkins J."/>
            <person name="Lowry D."/>
            <person name="Mamidi S."/>
            <person name="Sreedasyam A."/>
            <person name="Weng X."/>
            <person name="Barry K."/>
            <person name="Bonette J."/>
            <person name="Campitelli B."/>
            <person name="Daum C."/>
            <person name="Gordon S."/>
            <person name="Gould B."/>
            <person name="Lipzen A."/>
            <person name="Macqueen A."/>
            <person name="Palacio-Mejia J."/>
            <person name="Plott C."/>
            <person name="Shakirov E."/>
            <person name="Shu S."/>
            <person name="Yoshinaga Y."/>
            <person name="Zane M."/>
            <person name="Rokhsar D."/>
            <person name="Grimwood J."/>
            <person name="Schmutz J."/>
            <person name="Juenger T."/>
        </authorList>
    </citation>
    <scope>NUCLEOTIDE SEQUENCE [LARGE SCALE GENOMIC DNA]</scope>
    <source>
        <strain evidence="3">FIL2</strain>
    </source>
</reference>
<name>A0A2T8JCC0_9POAL</name>
<dbReference type="Gramene" id="PVH47574">
    <property type="protein sequence ID" value="PVH47574"/>
    <property type="gene ID" value="PAHAL_4G091600"/>
</dbReference>
<feature type="region of interest" description="Disordered" evidence="1">
    <location>
        <begin position="1"/>
        <end position="24"/>
    </location>
</feature>
<accession>A0A2T8JCC0</accession>
<dbReference type="EMBL" id="CM008049">
    <property type="protein sequence ID" value="PVH47574.1"/>
    <property type="molecule type" value="Genomic_DNA"/>
</dbReference>
<protein>
    <submittedName>
        <fullName evidence="3">Uncharacterized protein</fullName>
    </submittedName>
</protein>
<sequence>MRRSSSGARVAEGSGGGVPSVSEAALPTYDPLSAAGRREAARARALARAVHCIPVVLLVCAFLLWLSASSRTHLAEPEVMVNWRLPRGGSVI</sequence>
<keyword evidence="2" id="KW-0472">Membrane</keyword>
<organism evidence="3">
    <name type="scientific">Panicum hallii</name>
    <dbReference type="NCBI Taxonomy" id="206008"/>
    <lineage>
        <taxon>Eukaryota</taxon>
        <taxon>Viridiplantae</taxon>
        <taxon>Streptophyta</taxon>
        <taxon>Embryophyta</taxon>
        <taxon>Tracheophyta</taxon>
        <taxon>Spermatophyta</taxon>
        <taxon>Magnoliopsida</taxon>
        <taxon>Liliopsida</taxon>
        <taxon>Poales</taxon>
        <taxon>Poaceae</taxon>
        <taxon>PACMAD clade</taxon>
        <taxon>Panicoideae</taxon>
        <taxon>Panicodae</taxon>
        <taxon>Paniceae</taxon>
        <taxon>Panicinae</taxon>
        <taxon>Panicum</taxon>
        <taxon>Panicum sect. Panicum</taxon>
    </lineage>
</organism>
<dbReference type="Proteomes" id="UP000243499">
    <property type="component" value="Chromosome 4"/>
</dbReference>
<evidence type="ECO:0000256" key="2">
    <source>
        <dbReference type="SAM" id="Phobius"/>
    </source>
</evidence>
<evidence type="ECO:0000313" key="3">
    <source>
        <dbReference type="EMBL" id="PVH47574.1"/>
    </source>
</evidence>
<keyword evidence="2" id="KW-0812">Transmembrane</keyword>
<dbReference type="PANTHER" id="PTHR34189:SF9">
    <property type="entry name" value="OS06G0600800 PROTEIN"/>
    <property type="match status" value="1"/>
</dbReference>